<dbReference type="PANTHER" id="PTHR28594:SF1">
    <property type="entry name" value="ATR-INTERACTING PROTEIN"/>
    <property type="match status" value="1"/>
</dbReference>
<keyword evidence="4" id="KW-1185">Reference proteome</keyword>
<feature type="non-terminal residue" evidence="3">
    <location>
        <position position="1"/>
    </location>
</feature>
<gene>
    <name evidence="3" type="ORF">IWQ62_005125</name>
</gene>
<reference evidence="3" key="1">
    <citation type="submission" date="2022-07" db="EMBL/GenBank/DDBJ databases">
        <title>Phylogenomic reconstructions and comparative analyses of Kickxellomycotina fungi.</title>
        <authorList>
            <person name="Reynolds N.K."/>
            <person name="Stajich J.E."/>
            <person name="Barry K."/>
            <person name="Grigoriev I.V."/>
            <person name="Crous P."/>
            <person name="Smith M.E."/>
        </authorList>
    </citation>
    <scope>NUCLEOTIDE SEQUENCE</scope>
    <source>
        <strain evidence="3">RSA 1196</strain>
    </source>
</reference>
<protein>
    <submittedName>
        <fullName evidence="3">Uncharacterized protein</fullName>
    </submittedName>
</protein>
<dbReference type="AlphaFoldDB" id="A0A9W8AKL1"/>
<feature type="compositionally biased region" description="Polar residues" evidence="2">
    <location>
        <begin position="261"/>
        <end position="270"/>
    </location>
</feature>
<feature type="coiled-coil region" evidence="1">
    <location>
        <begin position="115"/>
        <end position="213"/>
    </location>
</feature>
<dbReference type="GO" id="GO:0000077">
    <property type="term" value="P:DNA damage checkpoint signaling"/>
    <property type="evidence" value="ECO:0007669"/>
    <property type="project" value="InterPro"/>
</dbReference>
<feature type="region of interest" description="Disordered" evidence="2">
    <location>
        <begin position="28"/>
        <end position="83"/>
    </location>
</feature>
<evidence type="ECO:0000313" key="3">
    <source>
        <dbReference type="EMBL" id="KAJ1957294.1"/>
    </source>
</evidence>
<dbReference type="InterPro" id="IPR033349">
    <property type="entry name" value="ATRIP"/>
</dbReference>
<evidence type="ECO:0000256" key="1">
    <source>
        <dbReference type="SAM" id="Coils"/>
    </source>
</evidence>
<dbReference type="Proteomes" id="UP001150925">
    <property type="component" value="Unassembled WGS sequence"/>
</dbReference>
<dbReference type="OrthoDB" id="5585473at2759"/>
<evidence type="ECO:0000256" key="2">
    <source>
        <dbReference type="SAM" id="MobiDB-lite"/>
    </source>
</evidence>
<accession>A0A9W8AKL1</accession>
<evidence type="ECO:0000313" key="4">
    <source>
        <dbReference type="Proteomes" id="UP001150925"/>
    </source>
</evidence>
<name>A0A9W8AKL1_9FUNG</name>
<feature type="region of interest" description="Disordered" evidence="2">
    <location>
        <begin position="214"/>
        <end position="332"/>
    </location>
</feature>
<sequence length="463" mass="51470">MATEWDPVDNADPDFEWDEALERVLQSAEEHFFSTQQQVPHLNHPPATHEHLGETLVGGPAETPPSEGHPFPRDSQVYNTTRDTQGYPTSLVPHPFPAPPETTHQAYSEPTPPEIATLKEELSKLREENRQLSVTKEELLTQNYTREGEIAIIRKRLVKSEAENTQLQESVNQLVDQQNREKEDLRNHLNHELEQLRTELEFKQQELVALQMTPAPPRPAITIPSPAPTSESSSHSRRPLPSADDFLDASAFYAPPGFRSTAPSESQTITPAVEAEPTPPKPVGVSVGIMTDPWPQPQTPQKKDRDSAESPLPDSTGQPGSAAPQSVLAGDPPTSAPALVAFTQLQHWYSFISQSHPFERLNQIYFQLTQMLTRYQRTYLSSALTRGIVAYIRTLVCDTLANISRDHNKDHDSAPPTVNTLENEADASMTLLFAVLLPLVLADKDIPLAVHNDMVASTSTLER</sequence>
<keyword evidence="1" id="KW-0175">Coiled coil</keyword>
<dbReference type="EMBL" id="JANBPY010001974">
    <property type="protein sequence ID" value="KAJ1957294.1"/>
    <property type="molecule type" value="Genomic_DNA"/>
</dbReference>
<organism evidence="3 4">
    <name type="scientific">Dispira parvispora</name>
    <dbReference type="NCBI Taxonomy" id="1520584"/>
    <lineage>
        <taxon>Eukaryota</taxon>
        <taxon>Fungi</taxon>
        <taxon>Fungi incertae sedis</taxon>
        <taxon>Zoopagomycota</taxon>
        <taxon>Kickxellomycotina</taxon>
        <taxon>Dimargaritomycetes</taxon>
        <taxon>Dimargaritales</taxon>
        <taxon>Dimargaritaceae</taxon>
        <taxon>Dispira</taxon>
    </lineage>
</organism>
<proteinExistence type="predicted"/>
<dbReference type="PANTHER" id="PTHR28594">
    <property type="entry name" value="ATR-INTERACTING PROTEIN"/>
    <property type="match status" value="1"/>
</dbReference>
<feature type="compositionally biased region" description="Low complexity" evidence="2">
    <location>
        <begin position="220"/>
        <end position="233"/>
    </location>
</feature>
<comment type="caution">
    <text evidence="3">The sequence shown here is derived from an EMBL/GenBank/DDBJ whole genome shotgun (WGS) entry which is preliminary data.</text>
</comment>